<dbReference type="eggNOG" id="arCOG02327">
    <property type="taxonomic scope" value="Archaea"/>
</dbReference>
<feature type="domain" description="PAS" evidence="9">
    <location>
        <begin position="922"/>
        <end position="967"/>
    </location>
</feature>
<dbReference type="InterPro" id="IPR001610">
    <property type="entry name" value="PAC"/>
</dbReference>
<evidence type="ECO:0000313" key="11">
    <source>
        <dbReference type="EMBL" id="ACL16627.1"/>
    </source>
</evidence>
<dbReference type="eggNOG" id="arCOG02352">
    <property type="taxonomic scope" value="Archaea"/>
</dbReference>
<evidence type="ECO:0000256" key="5">
    <source>
        <dbReference type="ARBA" id="ARBA00022777"/>
    </source>
</evidence>
<dbReference type="AlphaFoldDB" id="B8GHM2"/>
<dbReference type="Gene3D" id="3.40.50.2300">
    <property type="match status" value="1"/>
</dbReference>
<feature type="coiled-coil region" evidence="7">
    <location>
        <begin position="249"/>
        <end position="307"/>
    </location>
</feature>
<feature type="domain" description="PAC" evidence="10">
    <location>
        <begin position="866"/>
        <end position="921"/>
    </location>
</feature>
<keyword evidence="7" id="KW-0175">Coiled coil</keyword>
<dbReference type="InterPro" id="IPR000014">
    <property type="entry name" value="PAS"/>
</dbReference>
<evidence type="ECO:0000256" key="2">
    <source>
        <dbReference type="ARBA" id="ARBA00012438"/>
    </source>
</evidence>
<dbReference type="SMART" id="SM00448">
    <property type="entry name" value="REC"/>
    <property type="match status" value="1"/>
</dbReference>
<dbReference type="Gene3D" id="3.30.450.20">
    <property type="entry name" value="PAS domain"/>
    <property type="match status" value="5"/>
</dbReference>
<keyword evidence="5" id="KW-0418">Kinase</keyword>
<dbReference type="RefSeq" id="WP_012617946.1">
    <property type="nucleotide sequence ID" value="NC_011832.1"/>
</dbReference>
<dbReference type="SUPFAM" id="SSF55874">
    <property type="entry name" value="ATPase domain of HSP90 chaperone/DNA topoisomerase II/histidine kinase"/>
    <property type="match status" value="1"/>
</dbReference>
<accession>B8GHM2</accession>
<dbReference type="GO" id="GO:0004673">
    <property type="term" value="F:protein histidine kinase activity"/>
    <property type="evidence" value="ECO:0007669"/>
    <property type="project" value="UniProtKB-EC"/>
</dbReference>
<feature type="modified residue" description="4-aspartylphosphate" evidence="6">
    <location>
        <position position="56"/>
    </location>
</feature>
<dbReference type="Pfam" id="PF10114">
    <property type="entry name" value="PocR"/>
    <property type="match status" value="1"/>
</dbReference>
<dbReference type="STRING" id="521011.Mpal_1293"/>
<evidence type="ECO:0000256" key="6">
    <source>
        <dbReference type="PROSITE-ProRule" id="PRU00169"/>
    </source>
</evidence>
<keyword evidence="12" id="KW-1185">Reference proteome</keyword>
<dbReference type="SUPFAM" id="SSF55785">
    <property type="entry name" value="PYP-like sensor domain (PAS domain)"/>
    <property type="match status" value="5"/>
</dbReference>
<evidence type="ECO:0000259" key="8">
    <source>
        <dbReference type="PROSITE" id="PS50110"/>
    </source>
</evidence>
<name>B8GHM2_METPE</name>
<dbReference type="Pfam" id="PF02518">
    <property type="entry name" value="HATPase_c"/>
    <property type="match status" value="1"/>
</dbReference>
<dbReference type="InterPro" id="IPR000700">
    <property type="entry name" value="PAS-assoc_C"/>
</dbReference>
<dbReference type="Proteomes" id="UP000002457">
    <property type="component" value="Chromosome"/>
</dbReference>
<dbReference type="OrthoDB" id="230688at2157"/>
<evidence type="ECO:0000259" key="9">
    <source>
        <dbReference type="PROSITE" id="PS50112"/>
    </source>
</evidence>
<dbReference type="GO" id="GO:0000160">
    <property type="term" value="P:phosphorelay signal transduction system"/>
    <property type="evidence" value="ECO:0007669"/>
    <property type="project" value="InterPro"/>
</dbReference>
<dbReference type="Pfam" id="PF13426">
    <property type="entry name" value="PAS_9"/>
    <property type="match status" value="3"/>
</dbReference>
<dbReference type="Gene3D" id="2.10.70.100">
    <property type="match status" value="1"/>
</dbReference>
<dbReference type="CDD" id="cd00156">
    <property type="entry name" value="REC"/>
    <property type="match status" value="1"/>
</dbReference>
<dbReference type="Pfam" id="PF08448">
    <property type="entry name" value="PAS_4"/>
    <property type="match status" value="1"/>
</dbReference>
<dbReference type="eggNOG" id="arCOG06192">
    <property type="taxonomic scope" value="Archaea"/>
</dbReference>
<dbReference type="PROSITE" id="PS50110">
    <property type="entry name" value="RESPONSE_REGULATORY"/>
    <property type="match status" value="1"/>
</dbReference>
<dbReference type="InterPro" id="IPR035965">
    <property type="entry name" value="PAS-like_dom_sf"/>
</dbReference>
<feature type="domain" description="PAC" evidence="10">
    <location>
        <begin position="737"/>
        <end position="790"/>
    </location>
</feature>
<dbReference type="InterPro" id="IPR052162">
    <property type="entry name" value="Sensor_kinase/Photoreceptor"/>
</dbReference>
<comment type="catalytic activity">
    <reaction evidence="1">
        <text>ATP + protein L-histidine = ADP + protein N-phospho-L-histidine.</text>
        <dbReference type="EC" id="2.7.13.3"/>
    </reaction>
</comment>
<feature type="domain" description="PAS" evidence="9">
    <location>
        <begin position="137"/>
        <end position="208"/>
    </location>
</feature>
<dbReference type="PANTHER" id="PTHR43304">
    <property type="entry name" value="PHYTOCHROME-LIKE PROTEIN CPH1"/>
    <property type="match status" value="1"/>
</dbReference>
<feature type="domain" description="Response regulatory" evidence="8">
    <location>
        <begin position="6"/>
        <end position="121"/>
    </location>
</feature>
<evidence type="ECO:0000256" key="3">
    <source>
        <dbReference type="ARBA" id="ARBA00022553"/>
    </source>
</evidence>
<reference evidence="11 12" key="1">
    <citation type="journal article" date="2015" name="Genome Announc.">
        <title>Complete Genome Sequence of Methanosphaerula palustris E1-9CT, a Hydrogenotrophic Methanogen Isolated from a Minerotrophic Fen Peatland.</title>
        <authorList>
            <person name="Cadillo-Quiroz H."/>
            <person name="Browne P."/>
            <person name="Kyrpides N."/>
            <person name="Woyke T."/>
            <person name="Goodwin L."/>
            <person name="Detter C."/>
            <person name="Yavitt J.B."/>
            <person name="Zinder S.H."/>
        </authorList>
    </citation>
    <scope>NUCLEOTIDE SEQUENCE [LARGE SCALE GENOMIC DNA]</scope>
    <source>
        <strain evidence="12">ATCC BAA-1556 / DSM 19958 / E1-9c</strain>
    </source>
</reference>
<dbReference type="Pfam" id="PF00072">
    <property type="entry name" value="Response_reg"/>
    <property type="match status" value="1"/>
</dbReference>
<dbReference type="InterPro" id="IPR001789">
    <property type="entry name" value="Sig_transdc_resp-reg_receiver"/>
</dbReference>
<feature type="domain" description="PAC" evidence="10">
    <location>
        <begin position="211"/>
        <end position="261"/>
    </location>
</feature>
<sequence>MSQLYHILYVDDEPALLDITRIFLENGGVFSVDCAMSGSEALSRIAAGNYDAVVSDYQMPGMDGITLLKKVRETDKTLPFILFTGKGREEVVIEAINSGVDFYLQKGGEPKSQYAELSHKICTAIARHTYENALKESEEQYRNLVETTGTGYVIVDKDGRVTTANDEYLRLTGRSSFAEIEGRPVTDWTAPYDLERNAREIEHIFGTGQVRGLEIDYQRPDGTFQPVEINASVVQSGSGQIVLTLCRDIAERKRTERELEKKSEELNASYDQLTASHALLRQTIDELSRSEEALKSSEERVRQKLERLLSPTAESGNLDLEEIIDTQEIQSMMDDFYAITHIGIGIIDRRGKVLIGTGWQTICTHFHRSNPETCENCLESDIYLTEGVAPGTIRRYKCKNNMWDLVTPIIVGGNHVGNLFLGQFLYDDESPDIKLFRAQAVRYGFDEDAYLAALDLVPRWNRKTVDTVMAFYARFARMISTLSFSNIALARTVSERDRLLYSLQESERKYRNLYRFAQVGLFETSLKDGTVVACNEVYATLAGYLSVEDAIGKDIVHLYENPDDRKEVIRLLREQGSIDDHIVQFKNHLTGRPFWAQFSARINREKDEAEGTIVDITEQKRIESELERKNQELMESYEHLTVSEEELKSQFDALVDTERTLRINEERLLMAQDISHSGSWEYHVVTDIIWGSAEGLRLFGFPPIAGDFPLDEIEGCIPERERVHQALVDLIDAGREYNLEYAINPADGSPQRFIHSIARLEKDAQGRPHRVMGVLQDITERKQTELKLRDALIESERFREALDHVSAYIYMKDLQSRYVYANRPTLELFGCSAGELAGCDDTCYFPPDTVKHLQEVDSHVFAGEPVSEEIEVADTGSGRCVVYWEVKTPIFVDTEHTMVSGLLGISTDITERKRAEEAFRESEERFRAIFNASFQFIGLMKTDGTLIEANQSALDFTGITSDQIINKPLWESHWWQGDEEQVRHLKDAIARAAAGQFVRYEVELQGAGETRGLFDFSIKPVFAPNGTVVLLVAEGRDISSRKQAEDALVKVNRKLNILNDLTRKDLTSRIFVMKSFLELAEHSAVGQTGVLQYLQKIEPVMQSINEITEFTRDYQNMGETPPTWQNVKLTMLYGISHIFLGDISHSLETENLEIFADPLLEKAFQGLFENTIEHGGQVGHIRVWYKETNRGAVIFFENDGAGIPEDQKERIFLRGEGTRSPVRGLFFVREILDLTGITIQETGDPVGGVRFEITVPQGAYRLAGI</sequence>
<keyword evidence="4" id="KW-0808">Transferase</keyword>
<dbReference type="GeneID" id="7271153"/>
<dbReference type="Gene3D" id="3.30.565.10">
    <property type="entry name" value="Histidine kinase-like ATPase, C-terminal domain"/>
    <property type="match status" value="1"/>
</dbReference>
<feature type="domain" description="PAC" evidence="10">
    <location>
        <begin position="998"/>
        <end position="1050"/>
    </location>
</feature>
<dbReference type="HOGENOM" id="CLU_000445_114_58_2"/>
<dbReference type="PROSITE" id="PS50112">
    <property type="entry name" value="PAS"/>
    <property type="match status" value="3"/>
</dbReference>
<dbReference type="InterPro" id="IPR003594">
    <property type="entry name" value="HATPase_dom"/>
</dbReference>
<dbReference type="SUPFAM" id="SSF52172">
    <property type="entry name" value="CheY-like"/>
    <property type="match status" value="1"/>
</dbReference>
<proteinExistence type="predicted"/>
<gene>
    <name evidence="11" type="ordered locus">Mpal_1293</name>
</gene>
<dbReference type="PROSITE" id="PS50113">
    <property type="entry name" value="PAC"/>
    <property type="match status" value="4"/>
</dbReference>
<keyword evidence="3 6" id="KW-0597">Phosphoprotein</keyword>
<evidence type="ECO:0000313" key="12">
    <source>
        <dbReference type="Proteomes" id="UP000002457"/>
    </source>
</evidence>
<dbReference type="EMBL" id="CP001338">
    <property type="protein sequence ID" value="ACL16627.1"/>
    <property type="molecule type" value="Genomic_DNA"/>
</dbReference>
<evidence type="ECO:0000256" key="1">
    <source>
        <dbReference type="ARBA" id="ARBA00000085"/>
    </source>
</evidence>
<organism evidence="11 12">
    <name type="scientific">Methanosphaerula palustris (strain ATCC BAA-1556 / DSM 19958 / E1-9c)</name>
    <dbReference type="NCBI Taxonomy" id="521011"/>
    <lineage>
        <taxon>Archaea</taxon>
        <taxon>Methanobacteriati</taxon>
        <taxon>Methanobacteriota</taxon>
        <taxon>Stenosarchaea group</taxon>
        <taxon>Methanomicrobia</taxon>
        <taxon>Methanomicrobiales</taxon>
        <taxon>Methanoregulaceae</taxon>
        <taxon>Methanosphaerula</taxon>
    </lineage>
</organism>
<dbReference type="InterPro" id="IPR036890">
    <property type="entry name" value="HATPase_C_sf"/>
</dbReference>
<evidence type="ECO:0000256" key="4">
    <source>
        <dbReference type="ARBA" id="ARBA00022679"/>
    </source>
</evidence>
<dbReference type="InterPro" id="IPR013656">
    <property type="entry name" value="PAS_4"/>
</dbReference>
<dbReference type="CDD" id="cd00130">
    <property type="entry name" value="PAS"/>
    <property type="match status" value="3"/>
</dbReference>
<feature type="domain" description="PAS" evidence="9">
    <location>
        <begin position="794"/>
        <end position="864"/>
    </location>
</feature>
<evidence type="ECO:0000259" key="10">
    <source>
        <dbReference type="PROSITE" id="PS50113"/>
    </source>
</evidence>
<dbReference type="eggNOG" id="arCOG02385">
    <property type="taxonomic scope" value="Archaea"/>
</dbReference>
<protein>
    <recommendedName>
        <fullName evidence="2">histidine kinase</fullName>
        <ecNumber evidence="2">2.7.13.3</ecNumber>
    </recommendedName>
</protein>
<dbReference type="SMART" id="SM00086">
    <property type="entry name" value="PAC"/>
    <property type="match status" value="5"/>
</dbReference>
<dbReference type="NCBIfam" id="TIGR00229">
    <property type="entry name" value="sensory_box"/>
    <property type="match status" value="4"/>
</dbReference>
<dbReference type="SMART" id="SM00091">
    <property type="entry name" value="PAS"/>
    <property type="match status" value="4"/>
</dbReference>
<dbReference type="InterPro" id="IPR018771">
    <property type="entry name" value="PocR_dom"/>
</dbReference>
<dbReference type="InterPro" id="IPR011006">
    <property type="entry name" value="CheY-like_superfamily"/>
</dbReference>
<dbReference type="PANTHER" id="PTHR43304:SF1">
    <property type="entry name" value="PAC DOMAIN-CONTAINING PROTEIN"/>
    <property type="match status" value="1"/>
</dbReference>
<dbReference type="SMART" id="SM00387">
    <property type="entry name" value="HATPase_c"/>
    <property type="match status" value="1"/>
</dbReference>
<dbReference type="KEGG" id="mpl:Mpal_1293"/>
<evidence type="ECO:0000256" key="7">
    <source>
        <dbReference type="SAM" id="Coils"/>
    </source>
</evidence>
<dbReference type="EC" id="2.7.13.3" evidence="2"/>